<reference evidence="2" key="1">
    <citation type="journal article" date="2021" name="Proc. Natl. Acad. Sci. U.S.A.">
        <title>A Catalog of Tens of Thousands of Viruses from Human Metagenomes Reveals Hidden Associations with Chronic Diseases.</title>
        <authorList>
            <person name="Tisza M.J."/>
            <person name="Buck C.B."/>
        </authorList>
    </citation>
    <scope>NUCLEOTIDE SEQUENCE</scope>
    <source>
        <strain evidence="2">Ct43U4</strain>
    </source>
</reference>
<organism evidence="2">
    <name type="scientific">Siphoviridae sp. ct43U4</name>
    <dbReference type="NCBI Taxonomy" id="2826285"/>
    <lineage>
        <taxon>Viruses</taxon>
        <taxon>Duplodnaviria</taxon>
        <taxon>Heunggongvirae</taxon>
        <taxon>Uroviricota</taxon>
        <taxon>Caudoviricetes</taxon>
    </lineage>
</organism>
<feature type="coiled-coil region" evidence="1">
    <location>
        <begin position="206"/>
        <end position="233"/>
    </location>
</feature>
<evidence type="ECO:0000256" key="1">
    <source>
        <dbReference type="SAM" id="Coils"/>
    </source>
</evidence>
<accession>A0A8S5MZU2</accession>
<sequence length="249" mass="30337">MEKTTLLKIIREVRNLEVRKSKNDSQFKFYWKKKHKIERKEKRMAEEPNSTAKEITKHYKQNKETLDFCYGFMDKIENENKIINNQIEQYLTNYVVIALIDKLNKMKTFNYKKLNKILSQIEDETDKIHKFNNSRCRLYLQDNYFSTLSVSFRGYNKTYDLMCKTKDYIENHLTKKTITKKFSIDDFSNKIINWDMKAPEEEAQYNDQIENNLKNLKMQITELLNEYNQERTKLTINKENYQYMLLDRN</sequence>
<protein>
    <submittedName>
        <fullName evidence="2">Uncharacterized protein</fullName>
    </submittedName>
</protein>
<proteinExistence type="predicted"/>
<name>A0A8S5MZU2_9CAUD</name>
<evidence type="ECO:0000313" key="2">
    <source>
        <dbReference type="EMBL" id="DAD87873.1"/>
    </source>
</evidence>
<dbReference type="EMBL" id="BK015029">
    <property type="protein sequence ID" value="DAD87873.1"/>
    <property type="molecule type" value="Genomic_DNA"/>
</dbReference>
<keyword evidence="1" id="KW-0175">Coiled coil</keyword>